<sequence>MVDAETGETFIKTLKDGKKLAFKMVGPKNAELRILTTNNTMSGGAVSEFSSCGPTFEMRSKPQYGAIVRGAVTPQEIEDLLSSNSNPQLFNDGTKFYDYLASVPQQGGGLVQAYDAAYSTALLSPSGLSFNDTAHFAKSLEFTLRNTDRKPATYEIMHMPAVTMYSLAKDSIYVQPFPNEAVHAAATLQFSETSIILRGGQTKTIKVSATPPEGLDAKLFALWSGYIAINGTDGASLSLPYQGLTGSLHEHVVLGSNDTWISRSTDTDPSPSPVPSNTTFTIPGPGNARSNDLLPQLSVKLALGSSKIRADIVRISPDPKNETLTHEIWGLKTIGQPFVFPTHWKPREHNGFPWDGRIDSGSDAPPGTYKFVVRALRIHGDEMKKEDWDVSTSPAVSIKYL</sequence>
<dbReference type="EMBL" id="SRPS01000402">
    <property type="protein sequence ID" value="KAG5958395.1"/>
    <property type="molecule type" value="Genomic_DNA"/>
</dbReference>
<dbReference type="OrthoDB" id="5148259at2759"/>
<evidence type="ECO:0000313" key="4">
    <source>
        <dbReference type="EMBL" id="KAG5958395.1"/>
    </source>
</evidence>
<dbReference type="AlphaFoldDB" id="A0A9P7MMF0"/>
<evidence type="ECO:0000256" key="2">
    <source>
        <dbReference type="ARBA" id="ARBA00022729"/>
    </source>
</evidence>
<accession>A0A9P7MMF0</accession>
<organism evidence="4 5">
    <name type="scientific">Claviceps arundinis</name>
    <dbReference type="NCBI Taxonomy" id="1623583"/>
    <lineage>
        <taxon>Eukaryota</taxon>
        <taxon>Fungi</taxon>
        <taxon>Dikarya</taxon>
        <taxon>Ascomycota</taxon>
        <taxon>Pezizomycotina</taxon>
        <taxon>Sordariomycetes</taxon>
        <taxon>Hypocreomycetidae</taxon>
        <taxon>Hypocreales</taxon>
        <taxon>Clavicipitaceae</taxon>
        <taxon>Claviceps</taxon>
    </lineage>
</organism>
<dbReference type="GO" id="GO:0004252">
    <property type="term" value="F:serine-type endopeptidase activity"/>
    <property type="evidence" value="ECO:0007669"/>
    <property type="project" value="InterPro"/>
</dbReference>
<dbReference type="InterPro" id="IPR010435">
    <property type="entry name" value="C5a/SBT2-like_Fn3"/>
</dbReference>
<evidence type="ECO:0000256" key="1">
    <source>
        <dbReference type="ARBA" id="ARBA00011073"/>
    </source>
</evidence>
<name>A0A9P7MMF0_9HYPO</name>
<evidence type="ECO:0000313" key="5">
    <source>
        <dbReference type="Proteomes" id="UP000784919"/>
    </source>
</evidence>
<evidence type="ECO:0000259" key="3">
    <source>
        <dbReference type="Pfam" id="PF06280"/>
    </source>
</evidence>
<comment type="similarity">
    <text evidence="1">Belongs to the peptidase S8 family.</text>
</comment>
<gene>
    <name evidence="4" type="ORF">E4U56_005620</name>
</gene>
<proteinExistence type="inferred from homology"/>
<protein>
    <recommendedName>
        <fullName evidence="3">C5a peptidase/Subtilisin-like protease SBT2-like Fn3-like domain-containing protein</fullName>
    </recommendedName>
</protein>
<reference evidence="4" key="1">
    <citation type="journal article" date="2020" name="bioRxiv">
        <title>Whole genome comparisons of ergot fungi reveals the divergence and evolution of species within the genus Claviceps are the result of varying mechanisms driving genome evolution and host range expansion.</title>
        <authorList>
            <person name="Wyka S.A."/>
            <person name="Mondo S.J."/>
            <person name="Liu M."/>
            <person name="Dettman J."/>
            <person name="Nalam V."/>
            <person name="Broders K.D."/>
        </authorList>
    </citation>
    <scope>NUCLEOTIDE SEQUENCE</scope>
    <source>
        <strain evidence="4">CCC 1102</strain>
    </source>
</reference>
<comment type="caution">
    <text evidence="4">The sequence shown here is derived from an EMBL/GenBank/DDBJ whole genome shotgun (WGS) entry which is preliminary data.</text>
</comment>
<feature type="domain" description="C5a peptidase/Subtilisin-like protease SBT2-like Fn3-like" evidence="3">
    <location>
        <begin position="129"/>
        <end position="241"/>
    </location>
</feature>
<dbReference type="GO" id="GO:0016020">
    <property type="term" value="C:membrane"/>
    <property type="evidence" value="ECO:0007669"/>
    <property type="project" value="InterPro"/>
</dbReference>
<keyword evidence="2" id="KW-0732">Signal</keyword>
<dbReference type="Pfam" id="PF06280">
    <property type="entry name" value="fn3_5"/>
    <property type="match status" value="1"/>
</dbReference>
<dbReference type="Proteomes" id="UP000784919">
    <property type="component" value="Unassembled WGS sequence"/>
</dbReference>